<dbReference type="EMBL" id="CAJHUC010000706">
    <property type="protein sequence ID" value="CAD7697747.1"/>
    <property type="molecule type" value="Genomic_DNA"/>
</dbReference>
<proteinExistence type="predicted"/>
<sequence length="136" mass="15059">MHILGPHFMLWFSALLKIWGSSSRTGGLSVMEKLHRRVPLCATGTVAVIGESYARIFFRNAMATGELYPIESEERLCDVFQTGTEVELDLEGNTIRNVESGETYPLKPLGEARPVIAAGGIFEFARRQGLIKTKTT</sequence>
<evidence type="ECO:0000256" key="1">
    <source>
        <dbReference type="ARBA" id="ARBA00023239"/>
    </source>
</evidence>
<dbReference type="AlphaFoldDB" id="A0A8S1IUM2"/>
<dbReference type="OrthoDB" id="10262323at2759"/>
<organism evidence="3 4">
    <name type="scientific">Ostreobium quekettii</name>
    <dbReference type="NCBI Taxonomy" id="121088"/>
    <lineage>
        <taxon>Eukaryota</taxon>
        <taxon>Viridiplantae</taxon>
        <taxon>Chlorophyta</taxon>
        <taxon>core chlorophytes</taxon>
        <taxon>Ulvophyceae</taxon>
        <taxon>TCBD clade</taxon>
        <taxon>Bryopsidales</taxon>
        <taxon>Ostreobineae</taxon>
        <taxon>Ostreobiaceae</taxon>
        <taxon>Ostreobium</taxon>
    </lineage>
</organism>
<dbReference type="Gene3D" id="3.20.19.10">
    <property type="entry name" value="Aconitase, domain 4"/>
    <property type="match status" value="1"/>
</dbReference>
<evidence type="ECO:0000313" key="3">
    <source>
        <dbReference type="EMBL" id="CAD7697747.1"/>
    </source>
</evidence>
<dbReference type="InterPro" id="IPR050075">
    <property type="entry name" value="LeuD"/>
</dbReference>
<dbReference type="SUPFAM" id="SSF52016">
    <property type="entry name" value="LeuD/IlvD-like"/>
    <property type="match status" value="1"/>
</dbReference>
<evidence type="ECO:0000313" key="4">
    <source>
        <dbReference type="Proteomes" id="UP000708148"/>
    </source>
</evidence>
<evidence type="ECO:0008006" key="5">
    <source>
        <dbReference type="Google" id="ProtNLM"/>
    </source>
</evidence>
<dbReference type="PANTHER" id="PTHR43345">
    <property type="entry name" value="3-ISOPROPYLMALATE DEHYDRATASE SMALL SUBUNIT 2-RELATED-RELATED"/>
    <property type="match status" value="1"/>
</dbReference>
<gene>
    <name evidence="3" type="ORF">OSTQU699_LOCUS3108</name>
</gene>
<feature type="signal peptide" evidence="2">
    <location>
        <begin position="1"/>
        <end position="23"/>
    </location>
</feature>
<dbReference type="InterPro" id="IPR015928">
    <property type="entry name" value="Aconitase/3IPM_dehydase_swvl"/>
</dbReference>
<keyword evidence="2" id="KW-0732">Signal</keyword>
<reference evidence="3" key="1">
    <citation type="submission" date="2020-12" db="EMBL/GenBank/DDBJ databases">
        <authorList>
            <person name="Iha C."/>
        </authorList>
    </citation>
    <scope>NUCLEOTIDE SEQUENCE</scope>
</reference>
<protein>
    <recommendedName>
        <fullName evidence="5">Aconitase A/isopropylmalate dehydratase small subunit swivel domain-containing protein</fullName>
    </recommendedName>
</protein>
<accession>A0A8S1IUM2</accession>
<keyword evidence="1" id="KW-0456">Lyase</keyword>
<dbReference type="Proteomes" id="UP000708148">
    <property type="component" value="Unassembled WGS sequence"/>
</dbReference>
<name>A0A8S1IUM2_9CHLO</name>
<keyword evidence="4" id="KW-1185">Reference proteome</keyword>
<feature type="chain" id="PRO_5035799107" description="Aconitase A/isopropylmalate dehydratase small subunit swivel domain-containing protein" evidence="2">
    <location>
        <begin position="24"/>
        <end position="136"/>
    </location>
</feature>
<evidence type="ECO:0000256" key="2">
    <source>
        <dbReference type="SAM" id="SignalP"/>
    </source>
</evidence>
<dbReference type="GO" id="GO:0016829">
    <property type="term" value="F:lyase activity"/>
    <property type="evidence" value="ECO:0007669"/>
    <property type="project" value="UniProtKB-KW"/>
</dbReference>
<comment type="caution">
    <text evidence="3">The sequence shown here is derived from an EMBL/GenBank/DDBJ whole genome shotgun (WGS) entry which is preliminary data.</text>
</comment>
<dbReference type="PANTHER" id="PTHR43345:SF2">
    <property type="entry name" value="3-ISOPROPYLMALATE DEHYDRATASE SMALL SUBUNIT 1"/>
    <property type="match status" value="1"/>
</dbReference>